<dbReference type="Pfam" id="PF05258">
    <property type="entry name" value="DciA"/>
    <property type="match status" value="1"/>
</dbReference>
<protein>
    <submittedName>
        <fullName evidence="1">DUF721 domain-containing protein</fullName>
    </submittedName>
</protein>
<dbReference type="RefSeq" id="WP_039959864.1">
    <property type="nucleotide sequence ID" value="NZ_CP090569.1"/>
</dbReference>
<organism evidence="1 2">
    <name type="scientific">Candidatus Endoriftia persephonae</name>
    <dbReference type="NCBI Taxonomy" id="393765"/>
    <lineage>
        <taxon>Bacteria</taxon>
        <taxon>Pseudomonadati</taxon>
        <taxon>Pseudomonadota</taxon>
        <taxon>Gammaproteobacteria</taxon>
        <taxon>Chromatiales</taxon>
        <taxon>Sedimenticolaceae</taxon>
        <taxon>Candidatus Endoriftia</taxon>
    </lineage>
</organism>
<dbReference type="InterPro" id="IPR007922">
    <property type="entry name" value="DciA-like"/>
</dbReference>
<reference evidence="1" key="1">
    <citation type="journal article" date="2022" name="Mol. Ecol. Resour.">
        <title>The complete and closed genome of the facultative generalist Candidatus Endoriftia persephone from deep-sea hydrothermal vents.</title>
        <authorList>
            <person name="de Oliveira A.L."/>
            <person name="Srivastava A."/>
            <person name="Espada-Hinojosa S."/>
            <person name="Bright M."/>
        </authorList>
    </citation>
    <scope>NUCLEOTIDE SEQUENCE</scope>
    <source>
        <strain evidence="1">Tica-EPR-9o50.N</strain>
    </source>
</reference>
<dbReference type="AlphaFoldDB" id="A0A9J7A0L7"/>
<gene>
    <name evidence="1" type="ORF">L0Y14_04275</name>
</gene>
<proteinExistence type="predicted"/>
<evidence type="ECO:0000313" key="1">
    <source>
        <dbReference type="EMBL" id="USF88460.1"/>
    </source>
</evidence>
<dbReference type="KEGG" id="eps:L0Y14_04275"/>
<name>A0A9J7A0L7_9GAMM</name>
<sequence length="146" mass="16265">MQRKIRAVEEIIGTRSAFATLSKQLEIQKSLLRRVSSYLPPPLDQHCLGAIPGKGTLTLLTDSPVWSSRLRFLTDALLRRLRNDGVAFGRIIVKVVSTQSPDAVAQHPPRRARLSHVSAELLRDTAEHTSDEKLKQALLRLSSHAD</sequence>
<dbReference type="Proteomes" id="UP001056649">
    <property type="component" value="Chromosome"/>
</dbReference>
<accession>A0A9J7A0L7</accession>
<keyword evidence="2" id="KW-1185">Reference proteome</keyword>
<dbReference type="EMBL" id="CP090569">
    <property type="protein sequence ID" value="USF88460.1"/>
    <property type="molecule type" value="Genomic_DNA"/>
</dbReference>
<evidence type="ECO:0000313" key="2">
    <source>
        <dbReference type="Proteomes" id="UP001056649"/>
    </source>
</evidence>